<gene>
    <name evidence="1" type="ORF">OSB1V03_LOCUS17350</name>
</gene>
<organism evidence="1">
    <name type="scientific">Medioppia subpectinata</name>
    <dbReference type="NCBI Taxonomy" id="1979941"/>
    <lineage>
        <taxon>Eukaryota</taxon>
        <taxon>Metazoa</taxon>
        <taxon>Ecdysozoa</taxon>
        <taxon>Arthropoda</taxon>
        <taxon>Chelicerata</taxon>
        <taxon>Arachnida</taxon>
        <taxon>Acari</taxon>
        <taxon>Acariformes</taxon>
        <taxon>Sarcoptiformes</taxon>
        <taxon>Oribatida</taxon>
        <taxon>Brachypylina</taxon>
        <taxon>Oppioidea</taxon>
        <taxon>Oppiidae</taxon>
        <taxon>Medioppia</taxon>
    </lineage>
</organism>
<dbReference type="EMBL" id="OC875305">
    <property type="protein sequence ID" value="CAD7638363.1"/>
    <property type="molecule type" value="Genomic_DNA"/>
</dbReference>
<protein>
    <recommendedName>
        <fullName evidence="3">Intradiol dioxygenase</fullName>
    </recommendedName>
</protein>
<evidence type="ECO:0000313" key="1">
    <source>
        <dbReference type="EMBL" id="CAD7638363.1"/>
    </source>
</evidence>
<dbReference type="SUPFAM" id="SSF49482">
    <property type="entry name" value="Aromatic compound dioxygenase"/>
    <property type="match status" value="1"/>
</dbReference>
<evidence type="ECO:0000313" key="2">
    <source>
        <dbReference type="Proteomes" id="UP000759131"/>
    </source>
</evidence>
<reference evidence="1" key="1">
    <citation type="submission" date="2020-11" db="EMBL/GenBank/DDBJ databases">
        <authorList>
            <person name="Tran Van P."/>
        </authorList>
    </citation>
    <scope>NUCLEOTIDE SEQUENCE</scope>
</reference>
<dbReference type="AlphaFoldDB" id="A0A7R9LB18"/>
<sequence length="224" mass="26181">MLCTSTYPLFHKLRFSMKHILVVAVVWFVAIDVTQQYCSQFGRQHLQHQCVLTPESVEGPFYLDDQLIRRDIREDRQGLPLKLRLTLTDVNTCEPLSNVSIDVWQCDAIGDYSGYIHANITRWGHAKTIDNTRWLRGIQMTDKNGVAEFMTVFPGWYSGRATHIHILSHTGNRTIHTGQLYFPEEMLKRIDRLYPYNTTKSRRQTNEKDRLYRKFKGANSMLAK</sequence>
<accession>A0A7R9LB18</accession>
<name>A0A7R9LB18_9ACAR</name>
<evidence type="ECO:0008006" key="3">
    <source>
        <dbReference type="Google" id="ProtNLM"/>
    </source>
</evidence>
<proteinExistence type="predicted"/>
<dbReference type="CDD" id="cd03457">
    <property type="entry name" value="intradiol_dioxygenase_like"/>
    <property type="match status" value="1"/>
</dbReference>
<dbReference type="InterPro" id="IPR015889">
    <property type="entry name" value="Intradiol_dOase_core"/>
</dbReference>
<dbReference type="GO" id="GO:0016702">
    <property type="term" value="F:oxidoreductase activity, acting on single donors with incorporation of molecular oxygen, incorporation of two atoms of oxygen"/>
    <property type="evidence" value="ECO:0007669"/>
    <property type="project" value="InterPro"/>
</dbReference>
<dbReference type="Gene3D" id="2.60.130.10">
    <property type="entry name" value="Aromatic compound dioxygenase"/>
    <property type="match status" value="1"/>
</dbReference>
<keyword evidence="2" id="KW-1185">Reference proteome</keyword>
<dbReference type="PANTHER" id="PTHR34315:SF1">
    <property type="entry name" value="INTRADIOL RING-CLEAVAGE DIOXYGENASES DOMAIN-CONTAINING PROTEIN-RELATED"/>
    <property type="match status" value="1"/>
</dbReference>
<dbReference type="OrthoDB" id="10021862at2759"/>
<dbReference type="GO" id="GO:0008199">
    <property type="term" value="F:ferric iron binding"/>
    <property type="evidence" value="ECO:0007669"/>
    <property type="project" value="InterPro"/>
</dbReference>
<dbReference type="PANTHER" id="PTHR34315">
    <property type="match status" value="1"/>
</dbReference>
<dbReference type="Proteomes" id="UP000759131">
    <property type="component" value="Unassembled WGS sequence"/>
</dbReference>
<dbReference type="EMBL" id="CAJPIZ010020730">
    <property type="protein sequence ID" value="CAG2117397.1"/>
    <property type="molecule type" value="Genomic_DNA"/>
</dbReference>